<feature type="region of interest" description="Disordered" evidence="1">
    <location>
        <begin position="292"/>
        <end position="333"/>
    </location>
</feature>
<dbReference type="Proteomes" id="UP001071777">
    <property type="component" value="Unassembled WGS sequence"/>
</dbReference>
<feature type="compositionally biased region" description="Low complexity" evidence="1">
    <location>
        <begin position="1734"/>
        <end position="1755"/>
    </location>
</feature>
<feature type="compositionally biased region" description="Polar residues" evidence="1">
    <location>
        <begin position="398"/>
        <end position="417"/>
    </location>
</feature>
<feature type="region of interest" description="Disordered" evidence="1">
    <location>
        <begin position="1331"/>
        <end position="1366"/>
    </location>
</feature>
<protein>
    <submittedName>
        <fullName evidence="2">MATH-containing protein</fullName>
    </submittedName>
</protein>
<feature type="region of interest" description="Disordered" evidence="1">
    <location>
        <begin position="1623"/>
        <end position="1642"/>
    </location>
</feature>
<feature type="compositionally biased region" description="Basic and acidic residues" evidence="1">
    <location>
        <begin position="535"/>
        <end position="561"/>
    </location>
</feature>
<feature type="region of interest" description="Disordered" evidence="1">
    <location>
        <begin position="1674"/>
        <end position="1701"/>
    </location>
</feature>
<feature type="compositionally biased region" description="Basic and acidic residues" evidence="1">
    <location>
        <begin position="576"/>
        <end position="588"/>
    </location>
</feature>
<name>A0ABQ8P3H9_9CRYT</name>
<dbReference type="SUPFAM" id="SSF55120">
    <property type="entry name" value="Pseudouridine synthase"/>
    <property type="match status" value="1"/>
</dbReference>
<feature type="region of interest" description="Disordered" evidence="1">
    <location>
        <begin position="365"/>
        <end position="608"/>
    </location>
</feature>
<evidence type="ECO:0000256" key="1">
    <source>
        <dbReference type="SAM" id="MobiDB-lite"/>
    </source>
</evidence>
<organism evidence="2 3">
    <name type="scientific">Cryptosporidium canis</name>
    <dbReference type="NCBI Taxonomy" id="195482"/>
    <lineage>
        <taxon>Eukaryota</taxon>
        <taxon>Sar</taxon>
        <taxon>Alveolata</taxon>
        <taxon>Apicomplexa</taxon>
        <taxon>Conoidasida</taxon>
        <taxon>Coccidia</taxon>
        <taxon>Eucoccidiorida</taxon>
        <taxon>Eimeriorina</taxon>
        <taxon>Cryptosporidiidae</taxon>
        <taxon>Cryptosporidium</taxon>
    </lineage>
</organism>
<evidence type="ECO:0000313" key="2">
    <source>
        <dbReference type="EMBL" id="KAJ1606862.1"/>
    </source>
</evidence>
<keyword evidence="3" id="KW-1185">Reference proteome</keyword>
<dbReference type="EMBL" id="JAPCXB010000129">
    <property type="protein sequence ID" value="KAJ1606862.1"/>
    <property type="molecule type" value="Genomic_DNA"/>
</dbReference>
<feature type="compositionally biased region" description="Low complexity" evidence="1">
    <location>
        <begin position="498"/>
        <end position="515"/>
    </location>
</feature>
<feature type="compositionally biased region" description="Polar residues" evidence="1">
    <location>
        <begin position="309"/>
        <end position="318"/>
    </location>
</feature>
<feature type="compositionally biased region" description="Polar residues" evidence="1">
    <location>
        <begin position="1037"/>
        <end position="1058"/>
    </location>
</feature>
<feature type="compositionally biased region" description="Low complexity" evidence="1">
    <location>
        <begin position="418"/>
        <end position="433"/>
    </location>
</feature>
<feature type="compositionally biased region" description="Gly residues" evidence="1">
    <location>
        <begin position="1682"/>
        <end position="1701"/>
    </location>
</feature>
<proteinExistence type="predicted"/>
<comment type="caution">
    <text evidence="2">The sequence shown here is derived from an EMBL/GenBank/DDBJ whole genome shotgun (WGS) entry which is preliminary data.</text>
</comment>
<feature type="compositionally biased region" description="Polar residues" evidence="1">
    <location>
        <begin position="1481"/>
        <end position="1496"/>
    </location>
</feature>
<feature type="region of interest" description="Disordered" evidence="1">
    <location>
        <begin position="1419"/>
        <end position="1440"/>
    </location>
</feature>
<feature type="compositionally biased region" description="Low complexity" evidence="1">
    <location>
        <begin position="525"/>
        <end position="534"/>
    </location>
</feature>
<feature type="compositionally biased region" description="Basic and acidic residues" evidence="1">
    <location>
        <begin position="1337"/>
        <end position="1357"/>
    </location>
</feature>
<gene>
    <name evidence="2" type="ORF">OJ252_3041</name>
</gene>
<feature type="region of interest" description="Disordered" evidence="1">
    <location>
        <begin position="1723"/>
        <end position="1755"/>
    </location>
</feature>
<sequence>MQPNDFLENHCYGNHKSNYVGYCDVAILLCVPPELKLQVPSGVAGSDHVSKTSSSGGANSNDLDPDTGCLYTCPSHNVHSAICQSFRGISKTIPKIVSPLFKAKLADPLWSNTKFPMNDDSVAPLLIFKWFDQNTLDITLLSASICEARKSLRDCIVSWVFPRAKKLGLMPPSSSKETPNADDYTVLEECHVRVCQNVRRWTSSIKKINRNTGDVFIIQRKPNGPGSSQPLITECPFISPFISAALSSNSYSGIMEDFPPALSRDDLLTIVTSMNTKRLHSFGIFNTPIKSVSGSNSPSAIELKKTGGTDKSSANPASPTGGDAKMSFSPLFDSLKNGDEAGDMLASQMEDLDINSCPSSSCRASMEDISASRSGIEQASDKSGGHLISGIPGCEMATSDSKPTGSCLSSNSAQNDPASVSSGVAGSGSSSGAAKKKKKASKKLPGIPSLQKSSIVKALNAQRRLESQSTKQPENDTPESPEDKERETLQDAECQEPDQAQTQGQGQGQGQAQSKSKSKSKNKNKNNQDQSQDQSQDHGQDQSQRRNDLKEESTKSGEGGKETGPADQEESGQTAEGRRSDGSPKSEEGVDLAPNAEKSPASASLRPEKLRGVPEELYEAALGCLMGDSFSTSSLISRLLDQVVQKFAEIYHRESSSGLGAFSEQSNRSEFLSWMDGLNDLICNLALIGGSKKIDQSLVQREIIQLLRKLVSNEPNSQQLSGAASENISNVLKSLEEESLECSCSLIISNIPTLDSKHVSVPNIISSTLNLGQGQGQIIDSMMGSISVPGFRRDLKNGEYERRMYRILVPAQQRAAVVFTVLLTRGLSVLSPSLVVEMFLGLLPKMDYVKSNSLIKSSGYKSIKSFVLLAYFLYVFGVKDAMDSILSVQGVKGFENLLIRIASYTIGLRQYATSNFILENMEEICDPSLDWVSSLRITDRLAISEEILKKTLVVICDHFSAKSNPTFAQNKRTLDLIQSVEGIVKFSDIDDFAYEEAQLLEMRKVGKDVPQLLVQNSEICIIWKPPFWYCPEEESGDLQQNGDEQQSRSGLGQTSHNNGGVKGGTEKFAEILNSGRMEDISHFLRSRIGEISQDHEEPLKLSLRLGVEIGGPVLVSKSQGVYDYYRGSQASGQIQCQYVFLCHGQIPSSSDRSVSLSNIVSVTSNRIFSKCLSSDGGDSIAKYTVCEHIKFKNYNKGSPSTFSLCTCISKPGNINKIRAYMHYIGHTIVGDSRYLGQRQLNLDRKYFPNIFFYCTHLEIPRREIETDETSPSMLNSEHVIVGKESIRVMAPIPKDILELLENDFEITERIDDMYYCPFYATDDNVELDNVTDTSSETDIKDNLGPDMAKTQDNRDDNGVTDTNHSEPCVIPNTLISSLPGLGLGLTPFLGMPNSQYAANMSHSQIDRGLDIRQSLGLSALSSSSGSGGGSGSASAPVMTSSLHSKTNMGSFGLGRDFLSSALELKGSLTGAGAGAGATTRHLASQSSSSGGETNGSLPIKTHPSLMSCLSELNSKSDGPGLGLGLGFGHGLGFGQGGGSGGFGSGVVGGAFRHQGVVSGVGQSPSASTSMGLGLGLGLQNLQGHGHGSSGGGGGYAGMALGHGIGGSMGGMTGAALGNRAVSGVRQKRQPQEQHGPGGKQGWGIHGLLHSTRWSPSESTSGVFGGGLGLGSGSHEMSSTAHWGGGAGGSLRGVGSRGAGSTTGGLGGLSGVHLMSDLGGGSSLWGGQHVGHQQPSLSADPSSHSRHSSSSASSSLMGNPGLGLGLGLHSKYGHDGAGSSIFESFLHERQMDRLEFRQSKKSSF</sequence>
<accession>A0ABQ8P3H9</accession>
<feature type="region of interest" description="Disordered" evidence="1">
    <location>
        <begin position="1472"/>
        <end position="1499"/>
    </location>
</feature>
<dbReference type="Gene3D" id="3.30.2350.10">
    <property type="entry name" value="Pseudouridine synthase"/>
    <property type="match status" value="1"/>
</dbReference>
<feature type="region of interest" description="Disordered" evidence="1">
    <location>
        <begin position="1034"/>
        <end position="1064"/>
    </location>
</feature>
<reference evidence="2" key="1">
    <citation type="submission" date="2022-10" db="EMBL/GenBank/DDBJ databases">
        <title>Adaptive evolution leads to modifications in subtelomeric GC content in a zoonotic Cryptosporidium species.</title>
        <authorList>
            <person name="Li J."/>
            <person name="Feng Y."/>
            <person name="Xiao L."/>
        </authorList>
    </citation>
    <scope>NUCLEOTIDE SEQUENCE</scope>
    <source>
        <strain evidence="2">25894</strain>
    </source>
</reference>
<evidence type="ECO:0000313" key="3">
    <source>
        <dbReference type="Proteomes" id="UP001071777"/>
    </source>
</evidence>
<dbReference type="InterPro" id="IPR020103">
    <property type="entry name" value="PsdUridine_synth_cat_dom_sf"/>
</dbReference>